<dbReference type="EMBL" id="NDYL01000001">
    <property type="protein sequence ID" value="OXB95092.1"/>
    <property type="molecule type" value="Genomic_DNA"/>
</dbReference>
<dbReference type="InterPro" id="IPR024654">
    <property type="entry name" value="Calcineurin-like_PHP_lpxH"/>
</dbReference>
<gene>
    <name evidence="4" type="ORF">B9L23_06965</name>
</gene>
<evidence type="ECO:0000259" key="3">
    <source>
        <dbReference type="Pfam" id="PF12850"/>
    </source>
</evidence>
<organism evidence="4 5">
    <name type="scientific">Parageobacillus galactosidasius</name>
    <dbReference type="NCBI Taxonomy" id="883812"/>
    <lineage>
        <taxon>Bacteria</taxon>
        <taxon>Bacillati</taxon>
        <taxon>Bacillota</taxon>
        <taxon>Bacilli</taxon>
        <taxon>Bacillales</taxon>
        <taxon>Anoxybacillaceae</taxon>
        <taxon>Parageobacillus</taxon>
    </lineage>
</organism>
<dbReference type="EC" id="3.1.4.-" evidence="2"/>
<name>A0A226QU96_9BACL</name>
<dbReference type="AlphaFoldDB" id="A0A226QU96"/>
<dbReference type="InterPro" id="IPR029052">
    <property type="entry name" value="Metallo-depent_PP-like"/>
</dbReference>
<proteinExistence type="inferred from homology"/>
<accession>A0A226QU96</accession>
<sequence>MEGVMTKLAIITDIHGNYAALKAVLDDIDRQGDIEHIYCLGDLVGIGHETNEVLACLSERNDVSYVMGNHDEAILRIAEGKEPGSSGEEREHHEWIASHLDPSFVPFLAQMPKKREAEYDGKKLLFVHYHLDHHQNFLPIDRHPSVEKLDEQYRYSHYDVVCFGHHHPLHHFRSDKRLYVNPGSLGCNTKPFAPYAVLHIDKAIQVTFRQVPYDPHHFLLAFEEKNVPAREFILQVFFGNQHLEKGQTS</sequence>
<comment type="cofactor">
    <cofactor evidence="2">
        <name>a divalent metal cation</name>
        <dbReference type="ChEBI" id="CHEBI:60240"/>
    </cofactor>
</comment>
<dbReference type="PANTHER" id="PTHR42850">
    <property type="entry name" value="METALLOPHOSPHOESTERASE"/>
    <property type="match status" value="1"/>
</dbReference>
<evidence type="ECO:0000256" key="1">
    <source>
        <dbReference type="ARBA" id="ARBA00008950"/>
    </source>
</evidence>
<evidence type="ECO:0000313" key="5">
    <source>
        <dbReference type="Proteomes" id="UP000198394"/>
    </source>
</evidence>
<comment type="caution">
    <text evidence="4">The sequence shown here is derived from an EMBL/GenBank/DDBJ whole genome shotgun (WGS) entry which is preliminary data.</text>
</comment>
<dbReference type="GO" id="GO:0046872">
    <property type="term" value="F:metal ion binding"/>
    <property type="evidence" value="ECO:0007669"/>
    <property type="project" value="UniProtKB-KW"/>
</dbReference>
<dbReference type="SUPFAM" id="SSF56300">
    <property type="entry name" value="Metallo-dependent phosphatases"/>
    <property type="match status" value="1"/>
</dbReference>
<reference evidence="4 5" key="1">
    <citation type="submission" date="2017-04" db="EMBL/GenBank/DDBJ databases">
        <title>The genome sequence of Parageobacillus galactosidasius DSM 18751.</title>
        <authorList>
            <person name="Ramaloko W.T."/>
            <person name="Koen N."/>
            <person name="Polliack S."/>
            <person name="Aliyu H."/>
            <person name="Lebre P."/>
            <person name="Mohr T."/>
            <person name="Oswald F."/>
            <person name="Zwick M."/>
            <person name="Neumann A."/>
            <person name="Syldatk C."/>
            <person name="Cowan D."/>
            <person name="De Maayer P."/>
        </authorList>
    </citation>
    <scope>NUCLEOTIDE SEQUENCE [LARGE SCALE GENOMIC DNA]</scope>
    <source>
        <strain evidence="4 5">DSM 18751</strain>
    </source>
</reference>
<dbReference type="PANTHER" id="PTHR42850:SF2">
    <property type="entry name" value="BLL5683 PROTEIN"/>
    <property type="match status" value="1"/>
</dbReference>
<evidence type="ECO:0000313" key="4">
    <source>
        <dbReference type="EMBL" id="OXB95092.1"/>
    </source>
</evidence>
<dbReference type="Pfam" id="PF12850">
    <property type="entry name" value="Metallophos_2"/>
    <property type="match status" value="1"/>
</dbReference>
<dbReference type="NCBIfam" id="TIGR00040">
    <property type="entry name" value="yfcE"/>
    <property type="match status" value="1"/>
</dbReference>
<comment type="similarity">
    <text evidence="1 2">Belongs to the metallophosphoesterase superfamily. YfcE family.</text>
</comment>
<dbReference type="InterPro" id="IPR011152">
    <property type="entry name" value="Pesterase_MJ0912"/>
</dbReference>
<evidence type="ECO:0000256" key="2">
    <source>
        <dbReference type="RuleBase" id="RU362039"/>
    </source>
</evidence>
<feature type="domain" description="Calcineurin-like phosphoesterase" evidence="3">
    <location>
        <begin position="7"/>
        <end position="202"/>
    </location>
</feature>
<protein>
    <recommendedName>
        <fullName evidence="2">Phosphoesterase</fullName>
        <ecNumber evidence="2">3.1.4.-</ecNumber>
    </recommendedName>
</protein>
<keyword evidence="5" id="KW-1185">Reference proteome</keyword>
<dbReference type="CDD" id="cd00838">
    <property type="entry name" value="MPP_superfamily"/>
    <property type="match status" value="1"/>
</dbReference>
<keyword evidence="2" id="KW-0479">Metal-binding</keyword>
<dbReference type="Gene3D" id="3.60.21.10">
    <property type="match status" value="1"/>
</dbReference>
<dbReference type="InterPro" id="IPR050126">
    <property type="entry name" value="Ap4A_hydrolase"/>
</dbReference>
<dbReference type="GO" id="GO:0016791">
    <property type="term" value="F:phosphatase activity"/>
    <property type="evidence" value="ECO:0007669"/>
    <property type="project" value="TreeGrafter"/>
</dbReference>
<dbReference type="PIRSF" id="PIRSF000883">
    <property type="entry name" value="Pesterase_MJ0912"/>
    <property type="match status" value="1"/>
</dbReference>
<dbReference type="InterPro" id="IPR000979">
    <property type="entry name" value="Phosphodiesterase_MJ0936/Vps29"/>
</dbReference>
<dbReference type="Proteomes" id="UP000198394">
    <property type="component" value="Unassembled WGS sequence"/>
</dbReference>
<dbReference type="GO" id="GO:0005737">
    <property type="term" value="C:cytoplasm"/>
    <property type="evidence" value="ECO:0007669"/>
    <property type="project" value="TreeGrafter"/>
</dbReference>